<proteinExistence type="predicted"/>
<keyword evidence="4 5" id="KW-0472">Membrane</keyword>
<evidence type="ECO:0000256" key="2">
    <source>
        <dbReference type="ARBA" id="ARBA00022692"/>
    </source>
</evidence>
<reference evidence="6 7" key="1">
    <citation type="submission" date="2018-07" db="EMBL/GenBank/DDBJ databases">
        <title>Mechanisms of high-level aminoglycoside resistance among Gram-negative pathogens in Brazil.</title>
        <authorList>
            <person name="Ballaben A.S."/>
            <person name="Darini A.L.C."/>
            <person name="Doi Y."/>
        </authorList>
    </citation>
    <scope>NUCLEOTIDE SEQUENCE [LARGE SCALE GENOMIC DNA]</scope>
    <source>
        <strain evidence="6 7">B2-305</strain>
    </source>
</reference>
<gene>
    <name evidence="6" type="ORF">DT376_46365</name>
</gene>
<comment type="caution">
    <text evidence="6">The sequence shown here is derived from an EMBL/GenBank/DDBJ whole genome shotgun (WGS) entry which is preliminary data.</text>
</comment>
<evidence type="ECO:0000256" key="1">
    <source>
        <dbReference type="ARBA" id="ARBA00004141"/>
    </source>
</evidence>
<dbReference type="Proteomes" id="UP000253594">
    <property type="component" value="Unassembled WGS sequence"/>
</dbReference>
<evidence type="ECO:0000256" key="5">
    <source>
        <dbReference type="SAM" id="Phobius"/>
    </source>
</evidence>
<keyword evidence="3 5" id="KW-1133">Transmembrane helix</keyword>
<evidence type="ECO:0000256" key="3">
    <source>
        <dbReference type="ARBA" id="ARBA00022989"/>
    </source>
</evidence>
<dbReference type="EMBL" id="QORE01004402">
    <property type="protein sequence ID" value="RCI61897.1"/>
    <property type="molecule type" value="Genomic_DNA"/>
</dbReference>
<comment type="subcellular location">
    <subcellularLocation>
        <location evidence="1">Membrane</location>
        <topology evidence="1">Multi-pass membrane protein</topology>
    </subcellularLocation>
</comment>
<dbReference type="SUPFAM" id="SSF161098">
    <property type="entry name" value="MetI-like"/>
    <property type="match status" value="1"/>
</dbReference>
<dbReference type="GO" id="GO:0016020">
    <property type="term" value="C:membrane"/>
    <property type="evidence" value="ECO:0007669"/>
    <property type="project" value="UniProtKB-SubCell"/>
</dbReference>
<protein>
    <submittedName>
        <fullName evidence="6">Amino acid ABC transporter permease</fullName>
    </submittedName>
</protein>
<evidence type="ECO:0000313" key="6">
    <source>
        <dbReference type="EMBL" id="RCI61897.1"/>
    </source>
</evidence>
<sequence>MFTTSLTANDLLFLLQGAWTTLAITAMAMLIGTLLGVVFGLLRALLPRASLPLA</sequence>
<accession>A0A367LSS9</accession>
<feature type="transmembrane region" description="Helical" evidence="5">
    <location>
        <begin position="20"/>
        <end position="42"/>
    </location>
</feature>
<dbReference type="AlphaFoldDB" id="A0A367LSS9"/>
<dbReference type="InterPro" id="IPR035906">
    <property type="entry name" value="MetI-like_sf"/>
</dbReference>
<name>A0A367LSS9_PSEAI</name>
<evidence type="ECO:0000313" key="7">
    <source>
        <dbReference type="Proteomes" id="UP000253594"/>
    </source>
</evidence>
<keyword evidence="2 5" id="KW-0812">Transmembrane</keyword>
<organism evidence="6 7">
    <name type="scientific">Pseudomonas aeruginosa</name>
    <dbReference type="NCBI Taxonomy" id="287"/>
    <lineage>
        <taxon>Bacteria</taxon>
        <taxon>Pseudomonadati</taxon>
        <taxon>Pseudomonadota</taxon>
        <taxon>Gammaproteobacteria</taxon>
        <taxon>Pseudomonadales</taxon>
        <taxon>Pseudomonadaceae</taxon>
        <taxon>Pseudomonas</taxon>
    </lineage>
</organism>
<feature type="non-terminal residue" evidence="6">
    <location>
        <position position="54"/>
    </location>
</feature>
<evidence type="ECO:0000256" key="4">
    <source>
        <dbReference type="ARBA" id="ARBA00023136"/>
    </source>
</evidence>